<protein>
    <submittedName>
        <fullName evidence="5">Enoyl-CoA hydratase</fullName>
        <ecNumber evidence="5">4.2.1.17</ecNumber>
    </submittedName>
</protein>
<keyword evidence="3 5" id="KW-0456">Lyase</keyword>
<accession>A0A937W216</accession>
<dbReference type="PROSITE" id="PS00166">
    <property type="entry name" value="ENOYL_COA_HYDRATASE"/>
    <property type="match status" value="1"/>
</dbReference>
<evidence type="ECO:0000313" key="5">
    <source>
        <dbReference type="EMBL" id="MBM3223989.1"/>
    </source>
</evidence>
<reference evidence="5" key="1">
    <citation type="submission" date="2019-03" db="EMBL/GenBank/DDBJ databases">
        <title>Lake Tanganyika Metagenome-Assembled Genomes (MAGs).</title>
        <authorList>
            <person name="Tran P."/>
        </authorList>
    </citation>
    <scope>NUCLEOTIDE SEQUENCE</scope>
    <source>
        <strain evidence="5">K_DeepCast_65m_m2_066</strain>
    </source>
</reference>
<evidence type="ECO:0000256" key="2">
    <source>
        <dbReference type="ARBA" id="ARBA00023098"/>
    </source>
</evidence>
<name>A0A937W216_UNCTE</name>
<dbReference type="GO" id="GO:0004300">
    <property type="term" value="F:enoyl-CoA hydratase activity"/>
    <property type="evidence" value="ECO:0007669"/>
    <property type="project" value="UniProtKB-EC"/>
</dbReference>
<dbReference type="InterPro" id="IPR029045">
    <property type="entry name" value="ClpP/crotonase-like_dom_sf"/>
</dbReference>
<dbReference type="Gene3D" id="1.10.12.10">
    <property type="entry name" value="Lyase 2-enoyl-coa Hydratase, Chain A, domain 2"/>
    <property type="match status" value="1"/>
</dbReference>
<sequence>MKPHYDTLRVTRSEDGYVVTVEMHRPEALNAMNTAMGRELLACFEAFFWDKTTRVVILTGTGEKAFCVGGDLKERQGMTDDAWRDQHVIFEQAAFRVLRCPLPVIAAVEGFAMGGGCELAVLSDFVVASETAVFAVPEVTRGIFPGIGGTQLLPRIVGTPFAKEMIFTGRRVSAQEAATIGLVNHLVPAGQAHAKASEIATTIAQNGPVAVRQAKKAIAWGSETDLETGMMLAIEAYNSTVNTEDRLEGVRAFNERRPPRFQGR</sequence>
<organism evidence="5 6">
    <name type="scientific">Tectimicrobiota bacterium</name>
    <dbReference type="NCBI Taxonomy" id="2528274"/>
    <lineage>
        <taxon>Bacteria</taxon>
        <taxon>Pseudomonadati</taxon>
        <taxon>Nitrospinota/Tectimicrobiota group</taxon>
        <taxon>Candidatus Tectimicrobiota</taxon>
    </lineage>
</organism>
<dbReference type="InterPro" id="IPR018376">
    <property type="entry name" value="Enoyl-CoA_hyd/isom_CS"/>
</dbReference>
<evidence type="ECO:0000256" key="4">
    <source>
        <dbReference type="RuleBase" id="RU003707"/>
    </source>
</evidence>
<proteinExistence type="inferred from homology"/>
<evidence type="ECO:0000313" key="6">
    <source>
        <dbReference type="Proteomes" id="UP000712673"/>
    </source>
</evidence>
<comment type="similarity">
    <text evidence="1 4">Belongs to the enoyl-CoA hydratase/isomerase family.</text>
</comment>
<evidence type="ECO:0000256" key="1">
    <source>
        <dbReference type="ARBA" id="ARBA00005254"/>
    </source>
</evidence>
<dbReference type="Pfam" id="PF00378">
    <property type="entry name" value="ECH_1"/>
    <property type="match status" value="1"/>
</dbReference>
<evidence type="ECO:0000256" key="3">
    <source>
        <dbReference type="ARBA" id="ARBA00023239"/>
    </source>
</evidence>
<dbReference type="GO" id="GO:0006635">
    <property type="term" value="P:fatty acid beta-oxidation"/>
    <property type="evidence" value="ECO:0007669"/>
    <property type="project" value="TreeGrafter"/>
</dbReference>
<dbReference type="PANTHER" id="PTHR11941">
    <property type="entry name" value="ENOYL-COA HYDRATASE-RELATED"/>
    <property type="match status" value="1"/>
</dbReference>
<dbReference type="EMBL" id="VGLS01000237">
    <property type="protein sequence ID" value="MBM3223989.1"/>
    <property type="molecule type" value="Genomic_DNA"/>
</dbReference>
<dbReference type="FunFam" id="1.10.12.10:FF:000001">
    <property type="entry name" value="Probable enoyl-CoA hydratase, mitochondrial"/>
    <property type="match status" value="1"/>
</dbReference>
<dbReference type="SUPFAM" id="SSF52096">
    <property type="entry name" value="ClpP/crotonase"/>
    <property type="match status" value="1"/>
</dbReference>
<dbReference type="CDD" id="cd06558">
    <property type="entry name" value="crotonase-like"/>
    <property type="match status" value="1"/>
</dbReference>
<comment type="caution">
    <text evidence="5">The sequence shown here is derived from an EMBL/GenBank/DDBJ whole genome shotgun (WGS) entry which is preliminary data.</text>
</comment>
<keyword evidence="2" id="KW-0443">Lipid metabolism</keyword>
<dbReference type="AlphaFoldDB" id="A0A937W216"/>
<dbReference type="Proteomes" id="UP000712673">
    <property type="component" value="Unassembled WGS sequence"/>
</dbReference>
<dbReference type="FunFam" id="3.90.226.10:FF:000009">
    <property type="entry name" value="Carnitinyl-CoA dehydratase"/>
    <property type="match status" value="1"/>
</dbReference>
<dbReference type="EC" id="4.2.1.17" evidence="5"/>
<dbReference type="InterPro" id="IPR014748">
    <property type="entry name" value="Enoyl-CoA_hydra_C"/>
</dbReference>
<dbReference type="PANTHER" id="PTHR11941:SF169">
    <property type="entry name" value="(7AS)-7A-METHYL-1,5-DIOXO-2,3,5,6,7,7A-HEXAHYDRO-1H-INDENE-CARBOXYL-COA HYDROLASE"/>
    <property type="match status" value="1"/>
</dbReference>
<gene>
    <name evidence="5" type="ORF">FJZ47_09335</name>
</gene>
<dbReference type="InterPro" id="IPR001753">
    <property type="entry name" value="Enoyl-CoA_hydra/iso"/>
</dbReference>
<dbReference type="Gene3D" id="3.90.226.10">
    <property type="entry name" value="2-enoyl-CoA Hydratase, Chain A, domain 1"/>
    <property type="match status" value="1"/>
</dbReference>